<dbReference type="RefSeq" id="WP_054700637.1">
    <property type="nucleotide sequence ID" value="NZ_AZEE01000030.1"/>
</dbReference>
<protein>
    <submittedName>
        <fullName evidence="1">HAD superfamily hydrolase</fullName>
    </submittedName>
</protein>
<dbReference type="PANTHER" id="PTHR47478:SF1">
    <property type="entry name" value="PYRIMIDINE 5'-NUCLEOTIDASE YJJG"/>
    <property type="match status" value="1"/>
</dbReference>
<dbReference type="InterPro" id="IPR011951">
    <property type="entry name" value="HAD-SF_hydro_IA_YjjG/PynA"/>
</dbReference>
<dbReference type="PANTHER" id="PTHR47478">
    <property type="match status" value="1"/>
</dbReference>
<dbReference type="Proteomes" id="UP000051160">
    <property type="component" value="Unassembled WGS sequence"/>
</dbReference>
<gene>
    <name evidence="1" type="ORF">FD04_GL001823</name>
</gene>
<keyword evidence="1" id="KW-0378">Hydrolase</keyword>
<dbReference type="SFLD" id="SFLDG01129">
    <property type="entry name" value="C1.5:_HAD__Beta-PGM__Phosphata"/>
    <property type="match status" value="1"/>
</dbReference>
<accession>A0A0R1LYY2</accession>
<dbReference type="PATRIC" id="fig|1423776.4.peg.1846"/>
<evidence type="ECO:0000313" key="1">
    <source>
        <dbReference type="EMBL" id="KRK96967.1"/>
    </source>
</evidence>
<dbReference type="Gene3D" id="3.40.50.1000">
    <property type="entry name" value="HAD superfamily/HAD-like"/>
    <property type="match status" value="1"/>
</dbReference>
<dbReference type="Pfam" id="PF00702">
    <property type="entry name" value="Hydrolase"/>
    <property type="match status" value="1"/>
</dbReference>
<dbReference type="SFLD" id="SFLDG01135">
    <property type="entry name" value="C1.5.6:_HAD__Beta-PGM__Phospha"/>
    <property type="match status" value="1"/>
</dbReference>
<reference evidence="1 2" key="1">
    <citation type="journal article" date="2015" name="Genome Announc.">
        <title>Expanding the biotechnology potential of lactobacilli through comparative genomics of 213 strains and associated genera.</title>
        <authorList>
            <person name="Sun Z."/>
            <person name="Harris H.M."/>
            <person name="McCann A."/>
            <person name="Guo C."/>
            <person name="Argimon S."/>
            <person name="Zhang W."/>
            <person name="Yang X."/>
            <person name="Jeffery I.B."/>
            <person name="Cooney J.C."/>
            <person name="Kagawa T.F."/>
            <person name="Liu W."/>
            <person name="Song Y."/>
            <person name="Salvetti E."/>
            <person name="Wrobel A."/>
            <person name="Rasinkangas P."/>
            <person name="Parkhill J."/>
            <person name="Rea M.C."/>
            <person name="O'Sullivan O."/>
            <person name="Ritari J."/>
            <person name="Douillard F.P."/>
            <person name="Paul Ross R."/>
            <person name="Yang R."/>
            <person name="Briner A.E."/>
            <person name="Felis G.E."/>
            <person name="de Vos W.M."/>
            <person name="Barrangou R."/>
            <person name="Klaenhammer T.R."/>
            <person name="Caufield P.W."/>
            <person name="Cui Y."/>
            <person name="Zhang H."/>
            <person name="O'Toole P.W."/>
        </authorList>
    </citation>
    <scope>NUCLEOTIDE SEQUENCE [LARGE SCALE GENOMIC DNA]</scope>
    <source>
        <strain evidence="1 2">DSM 19909</strain>
    </source>
</reference>
<keyword evidence="2" id="KW-1185">Reference proteome</keyword>
<dbReference type="STRING" id="1423776.FD04_GL001823"/>
<comment type="caution">
    <text evidence="1">The sequence shown here is derived from an EMBL/GenBank/DDBJ whole genome shotgun (WGS) entry which is preliminary data.</text>
</comment>
<evidence type="ECO:0000313" key="2">
    <source>
        <dbReference type="Proteomes" id="UP000051160"/>
    </source>
</evidence>
<dbReference type="InterPro" id="IPR036412">
    <property type="entry name" value="HAD-like_sf"/>
</dbReference>
<dbReference type="Gene3D" id="1.10.150.240">
    <property type="entry name" value="Putative phosphatase, domain 2"/>
    <property type="match status" value="1"/>
</dbReference>
<dbReference type="GO" id="GO:0008253">
    <property type="term" value="F:5'-nucleotidase activity"/>
    <property type="evidence" value="ECO:0007669"/>
    <property type="project" value="InterPro"/>
</dbReference>
<dbReference type="InterPro" id="IPR052550">
    <property type="entry name" value="Pyrimidine_5'-ntase_YjjG"/>
</dbReference>
<dbReference type="SFLD" id="SFLDS00003">
    <property type="entry name" value="Haloacid_Dehalogenase"/>
    <property type="match status" value="1"/>
</dbReference>
<dbReference type="InterPro" id="IPR023214">
    <property type="entry name" value="HAD_sf"/>
</dbReference>
<dbReference type="NCBIfam" id="TIGR01549">
    <property type="entry name" value="HAD-SF-IA-v1"/>
    <property type="match status" value="1"/>
</dbReference>
<dbReference type="OrthoDB" id="9802350at2"/>
<organism evidence="1 2">
    <name type="scientific">Secundilactobacillus odoratitofui DSM 19909 = JCM 15043</name>
    <dbReference type="NCBI Taxonomy" id="1423776"/>
    <lineage>
        <taxon>Bacteria</taxon>
        <taxon>Bacillati</taxon>
        <taxon>Bacillota</taxon>
        <taxon>Bacilli</taxon>
        <taxon>Lactobacillales</taxon>
        <taxon>Lactobacillaceae</taxon>
        <taxon>Secundilactobacillus</taxon>
    </lineage>
</organism>
<dbReference type="NCBIfam" id="TIGR01509">
    <property type="entry name" value="HAD-SF-IA-v3"/>
    <property type="match status" value="1"/>
</dbReference>
<dbReference type="SUPFAM" id="SSF56784">
    <property type="entry name" value="HAD-like"/>
    <property type="match status" value="1"/>
</dbReference>
<proteinExistence type="predicted"/>
<name>A0A0R1LYY2_9LACO</name>
<dbReference type="InterPro" id="IPR006439">
    <property type="entry name" value="HAD-SF_hydro_IA"/>
</dbReference>
<dbReference type="NCBIfam" id="TIGR02254">
    <property type="entry name" value="YjjG_YfnB"/>
    <property type="match status" value="1"/>
</dbReference>
<sequence length="228" mass="26037">MAYQTLLFDIDDTLLNFQAAEKQAMVGLFQELNLPLSDDTYRFYHHRNAELWRQFELGNITKTALLSKRFTDLFAYLGEPDVNGPQIEKRYRHYLSMGHEPMPHATEVLQALKPQHDLYIVTNGVAKTQQKRLAESHFDQYFNQVFISELIGAQKPEPAFFERATSQIKAFDANQALVIGDSLSSDIKGANAVGIDSVWFNPQHQANQSDVRPTYEIDQLTDLTQIVA</sequence>
<dbReference type="InterPro" id="IPR023198">
    <property type="entry name" value="PGP-like_dom2"/>
</dbReference>
<dbReference type="EMBL" id="AZEE01000030">
    <property type="protein sequence ID" value="KRK96967.1"/>
    <property type="molecule type" value="Genomic_DNA"/>
</dbReference>
<dbReference type="AlphaFoldDB" id="A0A0R1LYY2"/>